<evidence type="ECO:0000256" key="3">
    <source>
        <dbReference type="ARBA" id="ARBA00023015"/>
    </source>
</evidence>
<name>A0A8S9ZRD0_9BILA</name>
<keyword evidence="5" id="KW-0539">Nucleus</keyword>
<sequence>MNTCSAGSGTSTSSDLNLSTNESRREEYLAKILHSERSFNDVRLRLYKAKMAQLEKLQDDILNRRCSVFQRRKSQLDSEFDTRRKNLQIIRTLRLDALNRKLSAQRDFALGDFEQDKEFFKQQISKRINEKMSQVENEMRQIEDNFYSEDCSTYQHKNKISRRRLGKLKWGIGRYIPENNKKEEKRRKWQNLPIMVAQLPESKIMEDLELIL</sequence>
<accession>A0A8S9ZRD0</accession>
<dbReference type="EMBL" id="JABEBT010000038">
    <property type="protein sequence ID" value="KAF7635743.1"/>
    <property type="molecule type" value="Genomic_DNA"/>
</dbReference>
<dbReference type="OrthoDB" id="5836615at2759"/>
<evidence type="ECO:0000256" key="5">
    <source>
        <dbReference type="ARBA" id="ARBA00023242"/>
    </source>
</evidence>
<gene>
    <name evidence="7" type="ORF">Mgra_00004835</name>
</gene>
<evidence type="ECO:0000313" key="8">
    <source>
        <dbReference type="Proteomes" id="UP000605970"/>
    </source>
</evidence>
<dbReference type="Pfam" id="PF08598">
    <property type="entry name" value="Sds3"/>
    <property type="match status" value="1"/>
</dbReference>
<proteinExistence type="predicted"/>
<comment type="caution">
    <text evidence="7">The sequence shown here is derived from an EMBL/GenBank/DDBJ whole genome shotgun (WGS) entry which is preliminary data.</text>
</comment>
<dbReference type="SMART" id="SM01401">
    <property type="entry name" value="Sds3"/>
    <property type="match status" value="1"/>
</dbReference>
<keyword evidence="2" id="KW-0678">Repressor</keyword>
<comment type="subcellular location">
    <subcellularLocation>
        <location evidence="1">Nucleus</location>
    </subcellularLocation>
</comment>
<dbReference type="InterPro" id="IPR013907">
    <property type="entry name" value="Sds3"/>
</dbReference>
<keyword evidence="8" id="KW-1185">Reference proteome</keyword>
<dbReference type="GO" id="GO:0005654">
    <property type="term" value="C:nucleoplasm"/>
    <property type="evidence" value="ECO:0007669"/>
    <property type="project" value="UniProtKB-ARBA"/>
</dbReference>
<keyword evidence="3" id="KW-0805">Transcription regulation</keyword>
<dbReference type="AlphaFoldDB" id="A0A8S9ZRD0"/>
<reference evidence="7" key="1">
    <citation type="journal article" date="2020" name="Ecol. Evol.">
        <title>Genome structure and content of the rice root-knot nematode (Meloidogyne graminicola).</title>
        <authorList>
            <person name="Phan N.T."/>
            <person name="Danchin E.G.J."/>
            <person name="Klopp C."/>
            <person name="Perfus-Barbeoch L."/>
            <person name="Kozlowski D.K."/>
            <person name="Koutsovoulos G.D."/>
            <person name="Lopez-Roques C."/>
            <person name="Bouchez O."/>
            <person name="Zahm M."/>
            <person name="Besnard G."/>
            <person name="Bellafiore S."/>
        </authorList>
    </citation>
    <scope>NUCLEOTIDE SEQUENCE</scope>
    <source>
        <strain evidence="7">VN-18</strain>
    </source>
</reference>
<feature type="region of interest" description="Disordered" evidence="6">
    <location>
        <begin position="1"/>
        <end position="20"/>
    </location>
</feature>
<evidence type="ECO:0000313" key="7">
    <source>
        <dbReference type="EMBL" id="KAF7635743.1"/>
    </source>
</evidence>
<protein>
    <submittedName>
        <fullName evidence="7">Uncharacterized protein</fullName>
    </submittedName>
</protein>
<evidence type="ECO:0000256" key="2">
    <source>
        <dbReference type="ARBA" id="ARBA00022491"/>
    </source>
</evidence>
<dbReference type="GO" id="GO:0010468">
    <property type="term" value="P:regulation of gene expression"/>
    <property type="evidence" value="ECO:0007669"/>
    <property type="project" value="UniProtKB-ARBA"/>
</dbReference>
<dbReference type="Gene3D" id="1.20.5.1500">
    <property type="match status" value="1"/>
</dbReference>
<evidence type="ECO:0000256" key="6">
    <source>
        <dbReference type="SAM" id="MobiDB-lite"/>
    </source>
</evidence>
<organism evidence="7 8">
    <name type="scientific">Meloidogyne graminicola</name>
    <dbReference type="NCBI Taxonomy" id="189291"/>
    <lineage>
        <taxon>Eukaryota</taxon>
        <taxon>Metazoa</taxon>
        <taxon>Ecdysozoa</taxon>
        <taxon>Nematoda</taxon>
        <taxon>Chromadorea</taxon>
        <taxon>Rhabditida</taxon>
        <taxon>Tylenchina</taxon>
        <taxon>Tylenchomorpha</taxon>
        <taxon>Tylenchoidea</taxon>
        <taxon>Meloidogynidae</taxon>
        <taxon>Meloidogyninae</taxon>
        <taxon>Meloidogyne</taxon>
    </lineage>
</organism>
<keyword evidence="4" id="KW-0804">Transcription</keyword>
<evidence type="ECO:0000256" key="1">
    <source>
        <dbReference type="ARBA" id="ARBA00004123"/>
    </source>
</evidence>
<dbReference type="Proteomes" id="UP000605970">
    <property type="component" value="Unassembled WGS sequence"/>
</dbReference>
<evidence type="ECO:0000256" key="4">
    <source>
        <dbReference type="ARBA" id="ARBA00023163"/>
    </source>
</evidence>